<dbReference type="PANTHER" id="PTHR16184:SF6">
    <property type="entry name" value="ELONGATOR COMPLEX PROTEIN 6"/>
    <property type="match status" value="1"/>
</dbReference>
<dbReference type="STRING" id="253628.A0A0D2A8V8"/>
<evidence type="ECO:0000256" key="2">
    <source>
        <dbReference type="ARBA" id="ARBA00008837"/>
    </source>
</evidence>
<dbReference type="PANTHER" id="PTHR16184">
    <property type="entry name" value="ELONGATOR COMPLEX PROTEIN 6"/>
    <property type="match status" value="1"/>
</dbReference>
<reference evidence="3 4" key="1">
    <citation type="submission" date="2015-01" db="EMBL/GenBank/DDBJ databases">
        <title>The Genome Sequence of Ochroconis gallopava CBS43764.</title>
        <authorList>
            <consortium name="The Broad Institute Genomics Platform"/>
            <person name="Cuomo C."/>
            <person name="de Hoog S."/>
            <person name="Gorbushina A."/>
            <person name="Stielow B."/>
            <person name="Teixiera M."/>
            <person name="Abouelleil A."/>
            <person name="Chapman S.B."/>
            <person name="Priest M."/>
            <person name="Young S.K."/>
            <person name="Wortman J."/>
            <person name="Nusbaum C."/>
            <person name="Birren B."/>
        </authorList>
    </citation>
    <scope>NUCLEOTIDE SEQUENCE [LARGE SCALE GENOMIC DNA]</scope>
    <source>
        <strain evidence="3 4">CBS 43764</strain>
    </source>
</reference>
<dbReference type="UniPathway" id="UPA00988"/>
<evidence type="ECO:0008006" key="5">
    <source>
        <dbReference type="Google" id="ProtNLM"/>
    </source>
</evidence>
<dbReference type="GO" id="GO:0033588">
    <property type="term" value="C:elongator holoenzyme complex"/>
    <property type="evidence" value="ECO:0007669"/>
    <property type="project" value="InterPro"/>
</dbReference>
<dbReference type="Proteomes" id="UP000053259">
    <property type="component" value="Unassembled WGS sequence"/>
</dbReference>
<dbReference type="VEuPathDB" id="FungiDB:PV09_05419"/>
<name>A0A0D2A8V8_9PEZI</name>
<sequence>MTSTSRIPQHLAPYINNVPNDSLILLTNTLSNSTNWLVVRYLCGALSNDASNLGRSLSQVESGNPTAADAQDRQDVGVILVSWMRDFDFWKAETRRTGGLDLASLSQKKKFIYIDGLSSSMPTVSTSPATQIRDTHVLKQPFPSVRTTLPARGPPPPVQTPVQAASATQSTLPATKLAINLPSTDLKNVRAAIESAIASLNTSSTLLILDAPDMILALRSSTSCASSSSLSSALQSMILSLRLNSRVHATVLNLSSDVVPLPSARPEQHIPSQLETDSQAFLVGMAHSADLVISARGLDTGAAGDVGGVLRVTKGGAYEDENEGFKEWKEQELLYLVKTDGSAKVWERSAGVG</sequence>
<dbReference type="CDD" id="cd19495">
    <property type="entry name" value="Elp6"/>
    <property type="match status" value="1"/>
</dbReference>
<dbReference type="OrthoDB" id="9995306at2759"/>
<dbReference type="InterPro" id="IPR027417">
    <property type="entry name" value="P-loop_NTPase"/>
</dbReference>
<dbReference type="Gene3D" id="3.40.50.300">
    <property type="entry name" value="P-loop containing nucleotide triphosphate hydrolases"/>
    <property type="match status" value="1"/>
</dbReference>
<dbReference type="AlphaFoldDB" id="A0A0D2A8V8"/>
<dbReference type="GO" id="GO:0002098">
    <property type="term" value="P:tRNA wobble uridine modification"/>
    <property type="evidence" value="ECO:0007669"/>
    <property type="project" value="InterPro"/>
</dbReference>
<organism evidence="3 4">
    <name type="scientific">Verruconis gallopava</name>
    <dbReference type="NCBI Taxonomy" id="253628"/>
    <lineage>
        <taxon>Eukaryota</taxon>
        <taxon>Fungi</taxon>
        <taxon>Dikarya</taxon>
        <taxon>Ascomycota</taxon>
        <taxon>Pezizomycotina</taxon>
        <taxon>Dothideomycetes</taxon>
        <taxon>Pleosporomycetidae</taxon>
        <taxon>Venturiales</taxon>
        <taxon>Sympoventuriaceae</taxon>
        <taxon>Verruconis</taxon>
    </lineage>
</organism>
<evidence type="ECO:0000313" key="3">
    <source>
        <dbReference type="EMBL" id="KIW03193.1"/>
    </source>
</evidence>
<dbReference type="GeneID" id="27313392"/>
<comment type="pathway">
    <text evidence="1">tRNA modification; 5-methoxycarbonylmethyl-2-thiouridine-tRNA biosynthesis.</text>
</comment>
<gene>
    <name evidence="3" type="ORF">PV09_05419</name>
</gene>
<proteinExistence type="inferred from homology"/>
<dbReference type="InterPro" id="IPR018627">
    <property type="entry name" value="ELP6"/>
</dbReference>
<dbReference type="RefSeq" id="XP_016213062.1">
    <property type="nucleotide sequence ID" value="XM_016358923.1"/>
</dbReference>
<evidence type="ECO:0000256" key="1">
    <source>
        <dbReference type="ARBA" id="ARBA00005043"/>
    </source>
</evidence>
<keyword evidence="4" id="KW-1185">Reference proteome</keyword>
<dbReference type="HOGENOM" id="CLU_059771_0_0_1"/>
<protein>
    <recommendedName>
        <fullName evidence="5">Elongator complex protein 5</fullName>
    </recommendedName>
</protein>
<accession>A0A0D2A8V8</accession>
<dbReference type="InParanoid" id="A0A0D2A8V8"/>
<dbReference type="EMBL" id="KN847545">
    <property type="protein sequence ID" value="KIW03193.1"/>
    <property type="molecule type" value="Genomic_DNA"/>
</dbReference>
<comment type="similarity">
    <text evidence="2">Belongs to the ELP6 family.</text>
</comment>
<evidence type="ECO:0000313" key="4">
    <source>
        <dbReference type="Proteomes" id="UP000053259"/>
    </source>
</evidence>